<evidence type="ECO:0000313" key="1">
    <source>
        <dbReference type="EMBL" id="KKR71290.1"/>
    </source>
</evidence>
<sequence>MSVEQLMSSGNDASHLIDIEKIKAGKRFVTDPRYVVANAYINQGKELIMKLFGLSDHGKMTTALVDDLESRLAPTQRQSLSINYAGILLGVSLHTVVNILRDNEFNAKNFVDEHNVAAMGYSKLNLNGDTMQIIPSEQWKKIINYASQDPTFGIFFNEGFTALPQTISDFLLKSGRLTLINKALLPPYRLQVQDLIAKRSAEKKQTKSKGDAPDKLILP</sequence>
<dbReference type="Proteomes" id="UP000034664">
    <property type="component" value="Unassembled WGS sequence"/>
</dbReference>
<evidence type="ECO:0000313" key="2">
    <source>
        <dbReference type="Proteomes" id="UP000034664"/>
    </source>
</evidence>
<proteinExistence type="predicted"/>
<name>A0A0G0VGX4_9BACT</name>
<dbReference type="AlphaFoldDB" id="A0A0G0VGX4"/>
<gene>
    <name evidence="1" type="ORF">UU14_C0031G0002</name>
</gene>
<comment type="caution">
    <text evidence="1">The sequence shown here is derived from an EMBL/GenBank/DDBJ whole genome shotgun (WGS) entry which is preliminary data.</text>
</comment>
<organism evidence="1 2">
    <name type="scientific">Candidatus Roizmanbacteria bacterium GW2011_GWB1_40_7</name>
    <dbReference type="NCBI Taxonomy" id="1618482"/>
    <lineage>
        <taxon>Bacteria</taxon>
        <taxon>Candidatus Roizmaniibacteriota</taxon>
    </lineage>
</organism>
<accession>A0A0G0VGX4</accession>
<protein>
    <submittedName>
        <fullName evidence="1">Uncharacterized protein</fullName>
    </submittedName>
</protein>
<dbReference type="EMBL" id="LBZM01000031">
    <property type="protein sequence ID" value="KKR71290.1"/>
    <property type="molecule type" value="Genomic_DNA"/>
</dbReference>
<reference evidence="1 2" key="1">
    <citation type="journal article" date="2015" name="Nature">
        <title>rRNA introns, odd ribosomes, and small enigmatic genomes across a large radiation of phyla.</title>
        <authorList>
            <person name="Brown C.T."/>
            <person name="Hug L.A."/>
            <person name="Thomas B.C."/>
            <person name="Sharon I."/>
            <person name="Castelle C.J."/>
            <person name="Singh A."/>
            <person name="Wilkins M.J."/>
            <person name="Williams K.H."/>
            <person name="Banfield J.F."/>
        </authorList>
    </citation>
    <scope>NUCLEOTIDE SEQUENCE [LARGE SCALE GENOMIC DNA]</scope>
</reference>